<dbReference type="GO" id="GO:0047355">
    <property type="term" value="F:CDP-glycerol glycerophosphotransferase activity"/>
    <property type="evidence" value="ECO:0007669"/>
    <property type="project" value="InterPro"/>
</dbReference>
<organism evidence="3 4">
    <name type="scientific">Caenimonas koreensis DSM 17982</name>
    <dbReference type="NCBI Taxonomy" id="1121255"/>
    <lineage>
        <taxon>Bacteria</taxon>
        <taxon>Pseudomonadati</taxon>
        <taxon>Pseudomonadota</taxon>
        <taxon>Betaproteobacteria</taxon>
        <taxon>Burkholderiales</taxon>
        <taxon>Comamonadaceae</taxon>
        <taxon>Caenimonas</taxon>
    </lineage>
</organism>
<dbReference type="Gene3D" id="3.40.50.2000">
    <property type="entry name" value="Glycogen Phosphorylase B"/>
    <property type="match status" value="1"/>
</dbReference>
<evidence type="ECO:0000259" key="2">
    <source>
        <dbReference type="Pfam" id="PF02350"/>
    </source>
</evidence>
<dbReference type="AlphaFoldDB" id="A0A844B7W1"/>
<dbReference type="EMBL" id="WJBU01000009">
    <property type="protein sequence ID" value="MRD47719.1"/>
    <property type="molecule type" value="Genomic_DNA"/>
</dbReference>
<feature type="domain" description="UDP-N-acetylglucosamine 2-epimerase" evidence="2">
    <location>
        <begin position="249"/>
        <end position="463"/>
    </location>
</feature>
<proteinExistence type="inferred from homology"/>
<dbReference type="InterPro" id="IPR003331">
    <property type="entry name" value="UDP_GlcNAc_Epimerase_2_dom"/>
</dbReference>
<comment type="caution">
    <text evidence="3">The sequence shown here is derived from an EMBL/GenBank/DDBJ whole genome shotgun (WGS) entry which is preliminary data.</text>
</comment>
<keyword evidence="1" id="KW-0413">Isomerase</keyword>
<dbReference type="InterPro" id="IPR043148">
    <property type="entry name" value="TagF_C"/>
</dbReference>
<protein>
    <recommendedName>
        <fullName evidence="2">UDP-N-acetylglucosamine 2-epimerase domain-containing protein</fullName>
    </recommendedName>
</protein>
<sequence>MFRPAAVPGLQDARWPLHPRQLRCADARGALDLCVRCADGSAGPGGVHCGRQRRDRWQRGRGEAPLVKRVLVVSYGGAHVAAALPLYAALRDAGIEPVMLGLTTAADVLRRHGIAGTRFLDHVDITDPHVRRWGDYLCQFHHRDGIGISREESVAYLGASLAELVGEVGEEEALRRYAAQGLNALLPVKTLQRIIKAERIDGVIATDSPRAERAALNAAALLGLPSVCLLTSFPHIGLHYLQRSDNGAVMCVLNERIKAQLVAAGRAGDSVRVTGNPAFDALVTPDADTRRASLRSEARLAPGDWAVLWAEQPEPDNPGLPVEMRERLADICARRGWKLIVRLHPSSQAATQAVLAEGVLLSPRTESVRDALLKCDAVVTFTSTIGFEALVLDKPVVVATVSQYSHYVDYREDDGVALAASLDGVETALASFHDNDAHAQQLTRARRAMPRGGHAARAVVDALAGQSATAASGTIDAS</sequence>
<dbReference type="Pfam" id="PF02350">
    <property type="entry name" value="Epimerase_2"/>
    <property type="match status" value="1"/>
</dbReference>
<keyword evidence="4" id="KW-1185">Reference proteome</keyword>
<dbReference type="SUPFAM" id="SSF53756">
    <property type="entry name" value="UDP-Glycosyltransferase/glycogen phosphorylase"/>
    <property type="match status" value="1"/>
</dbReference>
<dbReference type="OrthoDB" id="9789073at2"/>
<dbReference type="Gene3D" id="3.40.50.12580">
    <property type="match status" value="1"/>
</dbReference>
<evidence type="ECO:0000313" key="3">
    <source>
        <dbReference type="EMBL" id="MRD47719.1"/>
    </source>
</evidence>
<evidence type="ECO:0000313" key="4">
    <source>
        <dbReference type="Proteomes" id="UP000487350"/>
    </source>
</evidence>
<dbReference type="GO" id="GO:0016020">
    <property type="term" value="C:membrane"/>
    <property type="evidence" value="ECO:0007669"/>
    <property type="project" value="InterPro"/>
</dbReference>
<reference evidence="3 4" key="1">
    <citation type="submission" date="2019-11" db="EMBL/GenBank/DDBJ databases">
        <title>Caenimonas koreensis gen. nov., sp. nov., isolated from activated sludge.</title>
        <authorList>
            <person name="Seung H.R."/>
        </authorList>
    </citation>
    <scope>NUCLEOTIDE SEQUENCE [LARGE SCALE GENOMIC DNA]</scope>
    <source>
        <strain evidence="3 4">EMB320</strain>
    </source>
</reference>
<comment type="similarity">
    <text evidence="1">Belongs to the UDP-N-acetylglucosamine 2-epimerase family.</text>
</comment>
<accession>A0A844B7W1</accession>
<evidence type="ECO:0000256" key="1">
    <source>
        <dbReference type="RuleBase" id="RU003513"/>
    </source>
</evidence>
<name>A0A844B7W1_9BURK</name>
<dbReference type="Proteomes" id="UP000487350">
    <property type="component" value="Unassembled WGS sequence"/>
</dbReference>
<gene>
    <name evidence="3" type="ORF">GHT07_10555</name>
</gene>